<proteinExistence type="predicted"/>
<accession>A0A4U6VYU5</accession>
<organism evidence="2 3">
    <name type="scientific">Setaria viridis</name>
    <name type="common">Green bristlegrass</name>
    <name type="synonym">Setaria italica subsp. viridis</name>
    <dbReference type="NCBI Taxonomy" id="4556"/>
    <lineage>
        <taxon>Eukaryota</taxon>
        <taxon>Viridiplantae</taxon>
        <taxon>Streptophyta</taxon>
        <taxon>Embryophyta</taxon>
        <taxon>Tracheophyta</taxon>
        <taxon>Spermatophyta</taxon>
        <taxon>Magnoliopsida</taxon>
        <taxon>Liliopsida</taxon>
        <taxon>Poales</taxon>
        <taxon>Poaceae</taxon>
        <taxon>PACMAD clade</taxon>
        <taxon>Panicoideae</taxon>
        <taxon>Panicodae</taxon>
        <taxon>Paniceae</taxon>
        <taxon>Cenchrinae</taxon>
        <taxon>Setaria</taxon>
    </lineage>
</organism>
<dbReference type="Proteomes" id="UP000298652">
    <property type="component" value="Chromosome 2"/>
</dbReference>
<gene>
    <name evidence="2" type="ORF">SEVIR_2G305050v2</name>
</gene>
<dbReference type="Gramene" id="TKW34395">
    <property type="protein sequence ID" value="TKW34395"/>
    <property type="gene ID" value="SEVIR_2G305050v2"/>
</dbReference>
<name>A0A4U6VYU5_SETVI</name>
<dbReference type="AlphaFoldDB" id="A0A4U6VYU5"/>
<reference evidence="2" key="1">
    <citation type="submission" date="2019-03" db="EMBL/GenBank/DDBJ databases">
        <title>WGS assembly of Setaria viridis.</title>
        <authorList>
            <person name="Huang P."/>
            <person name="Jenkins J."/>
            <person name="Grimwood J."/>
            <person name="Barry K."/>
            <person name="Healey A."/>
            <person name="Mamidi S."/>
            <person name="Sreedasyam A."/>
            <person name="Shu S."/>
            <person name="Feldman M."/>
            <person name="Wu J."/>
            <person name="Yu Y."/>
            <person name="Chen C."/>
            <person name="Johnson J."/>
            <person name="Rokhsar D."/>
            <person name="Baxter I."/>
            <person name="Schmutz J."/>
            <person name="Brutnell T."/>
            <person name="Kellogg E."/>
        </authorList>
    </citation>
    <scope>NUCLEOTIDE SEQUENCE [LARGE SCALE GENOMIC DNA]</scope>
</reference>
<feature type="region of interest" description="Disordered" evidence="1">
    <location>
        <begin position="67"/>
        <end position="93"/>
    </location>
</feature>
<protein>
    <submittedName>
        <fullName evidence="2">Uncharacterized protein</fullName>
    </submittedName>
</protein>
<evidence type="ECO:0000313" key="3">
    <source>
        <dbReference type="Proteomes" id="UP000298652"/>
    </source>
</evidence>
<evidence type="ECO:0000313" key="2">
    <source>
        <dbReference type="EMBL" id="TKW34395.1"/>
    </source>
</evidence>
<keyword evidence="3" id="KW-1185">Reference proteome</keyword>
<sequence>MPRLVAPVHAILRCLSLPVSGPLRYTICVPPLRFACPLLGATIPHLQRALQPPLAYSLVTTHWPPRRRPGGARITRRRPTSGSSLFDCEFVTR</sequence>
<dbReference type="EMBL" id="CM016553">
    <property type="protein sequence ID" value="TKW34395.1"/>
    <property type="molecule type" value="Genomic_DNA"/>
</dbReference>
<feature type="compositionally biased region" description="Basic residues" evidence="1">
    <location>
        <begin position="67"/>
        <end position="79"/>
    </location>
</feature>
<evidence type="ECO:0000256" key="1">
    <source>
        <dbReference type="SAM" id="MobiDB-lite"/>
    </source>
</evidence>